<evidence type="ECO:0000313" key="3">
    <source>
        <dbReference type="Proteomes" id="UP000186817"/>
    </source>
</evidence>
<evidence type="ECO:0000313" key="2">
    <source>
        <dbReference type="EMBL" id="OLQ08583.1"/>
    </source>
</evidence>
<dbReference type="AlphaFoldDB" id="A0A1Q9EMB2"/>
<feature type="region of interest" description="Disordered" evidence="1">
    <location>
        <begin position="564"/>
        <end position="589"/>
    </location>
</feature>
<feature type="region of interest" description="Disordered" evidence="1">
    <location>
        <begin position="77"/>
        <end position="100"/>
    </location>
</feature>
<feature type="region of interest" description="Disordered" evidence="1">
    <location>
        <begin position="145"/>
        <end position="167"/>
    </location>
</feature>
<reference evidence="2 3" key="1">
    <citation type="submission" date="2016-02" db="EMBL/GenBank/DDBJ databases">
        <title>Genome analysis of coral dinoflagellate symbionts highlights evolutionary adaptations to a symbiotic lifestyle.</title>
        <authorList>
            <person name="Aranda M."/>
            <person name="Li Y."/>
            <person name="Liew Y.J."/>
            <person name="Baumgarten S."/>
            <person name="Simakov O."/>
            <person name="Wilson M."/>
            <person name="Piel J."/>
            <person name="Ashoor H."/>
            <person name="Bougouffa S."/>
            <person name="Bajic V.B."/>
            <person name="Ryu T."/>
            <person name="Ravasi T."/>
            <person name="Bayer T."/>
            <person name="Micklem G."/>
            <person name="Kim H."/>
            <person name="Bhak J."/>
            <person name="Lajeunesse T.C."/>
            <person name="Voolstra C.R."/>
        </authorList>
    </citation>
    <scope>NUCLEOTIDE SEQUENCE [LARGE SCALE GENOMIC DNA]</scope>
    <source>
        <strain evidence="2 3">CCMP2467</strain>
    </source>
</reference>
<keyword evidence="3" id="KW-1185">Reference proteome</keyword>
<dbReference type="EMBL" id="LSRX01000114">
    <property type="protein sequence ID" value="OLQ08583.1"/>
    <property type="molecule type" value="Genomic_DNA"/>
</dbReference>
<dbReference type="Proteomes" id="UP000186817">
    <property type="component" value="Unassembled WGS sequence"/>
</dbReference>
<accession>A0A1Q9EMB2</accession>
<sequence>MAMKDATYAFQKDAYADLEFTNDVGYLPDGTPLNKAGNAVNHPETIGADKHVAGSPLPRAKFVNSVGYLPDGTPMNAAGNAINHPETMQPDPHMAGSPLPPSSYAADVGYLVDGTPLETAGNNSVKGAPATPPPAAAAAFVGSSAPDAPMAASAPPPAAAPTSPGTAMHGRKFEYSFQKDAYADQEFCNDVGYLPDGTPLNRAGNAINHPENIGPDSHTPGSPLPRAIFVNSVGYLPDGTPLNRAGNAINHPETIQPDTHTPGSPLPASIYAADVGYLVDGAASANGAGKGPTHLVVCPGAAEGEVACAGLLLPALAGSRRGSKIAMKDATYAFQKDAYADLDFLNDVGYLPDGTAMNRAGNAINHPETIAADKHISGTPLPRAKFVNSVGYLPDGTPMNAAGNAINHPETMLPDPHVAGSPLPPSTYMADTGYLADGTALLTAGNNSIKAAPAPTLPPPGWTPPTARSTPAPAPAPSAPAVAKNTKLHGSSFEYSFQRDAYADQEFTNDVGYLPDGTALNRAGNAINHPERIGPDRHVPGSPLPRANLVNSIGYLPDGTPMNKAGNAINHPERSAPDPHTPGSPLPESAYAADVGYLVDGTPLEAAGNNSARMATPVPAPAPTPMAATAPAPVPTPVPMATPVPTPVAAPTPVPMPAPTPTPISSPLPMPKTFDSTVTTRCWGYELEPYILAPAPEGQIQAVAC</sequence>
<name>A0A1Q9EMB2_SYMMI</name>
<organism evidence="2 3">
    <name type="scientific">Symbiodinium microadriaticum</name>
    <name type="common">Dinoflagellate</name>
    <name type="synonym">Zooxanthella microadriatica</name>
    <dbReference type="NCBI Taxonomy" id="2951"/>
    <lineage>
        <taxon>Eukaryota</taxon>
        <taxon>Sar</taxon>
        <taxon>Alveolata</taxon>
        <taxon>Dinophyceae</taxon>
        <taxon>Suessiales</taxon>
        <taxon>Symbiodiniaceae</taxon>
        <taxon>Symbiodinium</taxon>
    </lineage>
</organism>
<evidence type="ECO:0000256" key="1">
    <source>
        <dbReference type="SAM" id="MobiDB-lite"/>
    </source>
</evidence>
<feature type="region of interest" description="Disordered" evidence="1">
    <location>
        <begin position="121"/>
        <end position="140"/>
    </location>
</feature>
<proteinExistence type="predicted"/>
<dbReference type="OrthoDB" id="440235at2759"/>
<protein>
    <submittedName>
        <fullName evidence="2">Ribulose bisphosphate carboxylase, chloroplastic</fullName>
    </submittedName>
</protein>
<feature type="region of interest" description="Disordered" evidence="1">
    <location>
        <begin position="453"/>
        <end position="482"/>
    </location>
</feature>
<gene>
    <name evidence="2" type="primary">rbcL</name>
    <name evidence="2" type="ORF">AK812_SmicGene7899</name>
</gene>
<comment type="caution">
    <text evidence="2">The sequence shown here is derived from an EMBL/GenBank/DDBJ whole genome shotgun (WGS) entry which is preliminary data.</text>
</comment>